<feature type="transmembrane region" description="Helical" evidence="1">
    <location>
        <begin position="12"/>
        <end position="36"/>
    </location>
</feature>
<name>A0AB39TJT2_9ACTN</name>
<keyword evidence="1" id="KW-0812">Transmembrane</keyword>
<gene>
    <name evidence="2" type="ORF">AB2U05_13615</name>
</gene>
<dbReference type="EMBL" id="CP163445">
    <property type="protein sequence ID" value="XDQ79427.1"/>
    <property type="molecule type" value="Genomic_DNA"/>
</dbReference>
<sequence length="60" mass="6836">MPKVITRRKMGPFALAGHIFMMLCTAGLWIPVFLLARRGRKTVTKYKGFDGQYPDAPPQR</sequence>
<protein>
    <submittedName>
        <fullName evidence="2">Uncharacterized protein</fullName>
    </submittedName>
</protein>
<proteinExistence type="predicted"/>
<keyword evidence="1" id="KW-1133">Transmembrane helix</keyword>
<organism evidence="2">
    <name type="scientific">Streptomyces sp. Y1</name>
    <dbReference type="NCBI Taxonomy" id="3238634"/>
    <lineage>
        <taxon>Bacteria</taxon>
        <taxon>Bacillati</taxon>
        <taxon>Actinomycetota</taxon>
        <taxon>Actinomycetes</taxon>
        <taxon>Kitasatosporales</taxon>
        <taxon>Streptomycetaceae</taxon>
        <taxon>Streptomyces</taxon>
    </lineage>
</organism>
<dbReference type="AlphaFoldDB" id="A0AB39TJT2"/>
<reference evidence="2" key="1">
    <citation type="submission" date="2024-07" db="EMBL/GenBank/DDBJ databases">
        <authorList>
            <person name="Yu S.T."/>
        </authorList>
    </citation>
    <scope>NUCLEOTIDE SEQUENCE</scope>
    <source>
        <strain evidence="2">Y1</strain>
    </source>
</reference>
<evidence type="ECO:0000313" key="2">
    <source>
        <dbReference type="EMBL" id="XDQ79427.1"/>
    </source>
</evidence>
<dbReference type="RefSeq" id="WP_369183340.1">
    <property type="nucleotide sequence ID" value="NZ_CP163445.1"/>
</dbReference>
<keyword evidence="1" id="KW-0472">Membrane</keyword>
<accession>A0AB39TJT2</accession>
<evidence type="ECO:0000256" key="1">
    <source>
        <dbReference type="SAM" id="Phobius"/>
    </source>
</evidence>